<feature type="chain" id="PRO_5012507654" evidence="3">
    <location>
        <begin position="26"/>
        <end position="190"/>
    </location>
</feature>
<dbReference type="GO" id="GO:0052717">
    <property type="term" value="F:tRNA-specific adenosine-34 deaminase activity"/>
    <property type="evidence" value="ECO:0007669"/>
    <property type="project" value="TreeGrafter"/>
</dbReference>
<dbReference type="Pfam" id="PF00383">
    <property type="entry name" value="dCMP_cyt_deam_1"/>
    <property type="match status" value="1"/>
</dbReference>
<dbReference type="Proteomes" id="UP000193061">
    <property type="component" value="Unassembled WGS sequence"/>
</dbReference>
<dbReference type="InterPro" id="IPR002125">
    <property type="entry name" value="CMP_dCMP_dom"/>
</dbReference>
<dbReference type="CDD" id="cd01285">
    <property type="entry name" value="nucleoside_deaminase"/>
    <property type="match status" value="1"/>
</dbReference>
<dbReference type="EC" id="3.5.4.3" evidence="5"/>
<dbReference type="Gene3D" id="3.40.140.10">
    <property type="entry name" value="Cytidine Deaminase, domain 2"/>
    <property type="match status" value="1"/>
</dbReference>
<dbReference type="PROSITE" id="PS00903">
    <property type="entry name" value="CYT_DCMP_DEAMINASES_1"/>
    <property type="match status" value="1"/>
</dbReference>
<dbReference type="GO" id="GO:0002100">
    <property type="term" value="P:tRNA wobble adenosine to inosine editing"/>
    <property type="evidence" value="ECO:0007669"/>
    <property type="project" value="TreeGrafter"/>
</dbReference>
<proteinExistence type="predicted"/>
<dbReference type="InterPro" id="IPR016192">
    <property type="entry name" value="APOBEC/CMP_deaminase_Zn-bd"/>
</dbReference>
<protein>
    <submittedName>
        <fullName evidence="5">Guanine deaminase</fullName>
        <ecNumber evidence="5">3.5.4.3</ecNumber>
    </submittedName>
</protein>
<keyword evidence="3" id="KW-0732">Signal</keyword>
<keyword evidence="2" id="KW-0862">Zinc</keyword>
<dbReference type="InterPro" id="IPR016193">
    <property type="entry name" value="Cytidine_deaminase-like"/>
</dbReference>
<feature type="domain" description="CMP/dCMP-type deaminase" evidence="4">
    <location>
        <begin position="44"/>
        <end position="152"/>
    </location>
</feature>
<keyword evidence="1" id="KW-0479">Metal-binding</keyword>
<reference evidence="5 6" key="1">
    <citation type="submission" date="2017-03" db="EMBL/GenBank/DDBJ databases">
        <authorList>
            <person name="Afonso C.L."/>
            <person name="Miller P.J."/>
            <person name="Scott M.A."/>
            <person name="Spackman E."/>
            <person name="Goraichik I."/>
            <person name="Dimitrov K.M."/>
            <person name="Suarez D.L."/>
            <person name="Swayne D.E."/>
        </authorList>
    </citation>
    <scope>NUCLEOTIDE SEQUENCE [LARGE SCALE GENOMIC DNA]</scope>
    <source>
        <strain evidence="5 6">CECT 7450</strain>
    </source>
</reference>
<dbReference type="SUPFAM" id="SSF53927">
    <property type="entry name" value="Cytidine deaminase-like"/>
    <property type="match status" value="1"/>
</dbReference>
<sequence>MQIGRRGLLLATAAALSAHTTPSAAFSQKVVTRSADTLTDEERQHHERYMQMAIDLIDGGPPFGAVIVDHESGEVMCKGRNRGSSNRIYHGEMDAMINCGDEHPQLDWSRLTLYTTGEPCPMCMSAIIWNRIPRVVYATSIRKLTNIGLNQINLDTSTVAGAASFYSGEIISGILKDSTDKMFEDWMASR</sequence>
<dbReference type="GO" id="GO:0008270">
    <property type="term" value="F:zinc ion binding"/>
    <property type="evidence" value="ECO:0007669"/>
    <property type="project" value="InterPro"/>
</dbReference>
<dbReference type="EMBL" id="FWFX01000001">
    <property type="protein sequence ID" value="SLN15928.1"/>
    <property type="molecule type" value="Genomic_DNA"/>
</dbReference>
<evidence type="ECO:0000256" key="3">
    <source>
        <dbReference type="SAM" id="SignalP"/>
    </source>
</evidence>
<evidence type="ECO:0000256" key="1">
    <source>
        <dbReference type="ARBA" id="ARBA00022723"/>
    </source>
</evidence>
<evidence type="ECO:0000256" key="2">
    <source>
        <dbReference type="ARBA" id="ARBA00022833"/>
    </source>
</evidence>
<feature type="signal peptide" evidence="3">
    <location>
        <begin position="1"/>
        <end position="25"/>
    </location>
</feature>
<accession>A0A1X6YD37</accession>
<evidence type="ECO:0000313" key="5">
    <source>
        <dbReference type="EMBL" id="SLN15928.1"/>
    </source>
</evidence>
<evidence type="ECO:0000313" key="6">
    <source>
        <dbReference type="Proteomes" id="UP000193061"/>
    </source>
</evidence>
<dbReference type="GO" id="GO:0008892">
    <property type="term" value="F:guanine deaminase activity"/>
    <property type="evidence" value="ECO:0007669"/>
    <property type="project" value="UniProtKB-EC"/>
</dbReference>
<gene>
    <name evidence="5" type="primary">guaD_1</name>
    <name evidence="5" type="ORF">ROA7450_00384</name>
</gene>
<keyword evidence="6" id="KW-1185">Reference proteome</keyword>
<keyword evidence="5" id="KW-0378">Hydrolase</keyword>
<organism evidence="5 6">
    <name type="scientific">Roseovarius albus</name>
    <dbReference type="NCBI Taxonomy" id="1247867"/>
    <lineage>
        <taxon>Bacteria</taxon>
        <taxon>Pseudomonadati</taxon>
        <taxon>Pseudomonadota</taxon>
        <taxon>Alphaproteobacteria</taxon>
        <taxon>Rhodobacterales</taxon>
        <taxon>Roseobacteraceae</taxon>
        <taxon>Roseovarius</taxon>
    </lineage>
</organism>
<dbReference type="PROSITE" id="PS51747">
    <property type="entry name" value="CYT_DCMP_DEAMINASES_2"/>
    <property type="match status" value="1"/>
</dbReference>
<dbReference type="PANTHER" id="PTHR11079:SF203">
    <property type="entry name" value="CMP_DCMP-TYPE DEAMINASE DOMAIN-CONTAINING PROTEIN"/>
    <property type="match status" value="1"/>
</dbReference>
<name>A0A1X6YD37_9RHOB</name>
<dbReference type="PANTHER" id="PTHR11079">
    <property type="entry name" value="CYTOSINE DEAMINASE FAMILY MEMBER"/>
    <property type="match status" value="1"/>
</dbReference>
<evidence type="ECO:0000259" key="4">
    <source>
        <dbReference type="PROSITE" id="PS51747"/>
    </source>
</evidence>
<dbReference type="AlphaFoldDB" id="A0A1X6YD37"/>